<dbReference type="InterPro" id="IPR001991">
    <property type="entry name" value="Na-dicarboxylate_symporter"/>
</dbReference>
<organism evidence="8 9">
    <name type="scientific">Aurantiacibacter atlanticus</name>
    <dbReference type="NCBI Taxonomy" id="1648404"/>
    <lineage>
        <taxon>Bacteria</taxon>
        <taxon>Pseudomonadati</taxon>
        <taxon>Pseudomonadota</taxon>
        <taxon>Alphaproteobacteria</taxon>
        <taxon>Sphingomonadales</taxon>
        <taxon>Erythrobacteraceae</taxon>
        <taxon>Aurantiacibacter</taxon>
    </lineage>
</organism>
<keyword evidence="2" id="KW-0813">Transport</keyword>
<dbReference type="OrthoDB" id="9766690at2"/>
<dbReference type="Proteomes" id="UP000059113">
    <property type="component" value="Chromosome"/>
</dbReference>
<reference evidence="8 9" key="1">
    <citation type="journal article" date="2015" name="Int. J. Syst. Evol. Microbiol.">
        <title>Erythrobacter atlanticus sp. nov., a bacterium from ocean sediment able to degrade polycyclic aromatic hydrocarbons.</title>
        <authorList>
            <person name="Zhuang L."/>
            <person name="Liu Y."/>
            <person name="Wang L."/>
            <person name="Wang W."/>
            <person name="Shao Z."/>
        </authorList>
    </citation>
    <scope>NUCLEOTIDE SEQUENCE [LARGE SCALE GENOMIC DNA]</scope>
    <source>
        <strain evidence="9">s21-N3</strain>
    </source>
</reference>
<dbReference type="GO" id="GO:0005886">
    <property type="term" value="C:plasma membrane"/>
    <property type="evidence" value="ECO:0007669"/>
    <property type="project" value="UniProtKB-SubCell"/>
</dbReference>
<keyword evidence="5 7" id="KW-1133">Transmembrane helix</keyword>
<keyword evidence="4 7" id="KW-0812">Transmembrane</keyword>
<dbReference type="STRING" id="1648404.CP97_04100"/>
<feature type="transmembrane region" description="Helical" evidence="7">
    <location>
        <begin position="329"/>
        <end position="346"/>
    </location>
</feature>
<evidence type="ECO:0000256" key="1">
    <source>
        <dbReference type="ARBA" id="ARBA00004651"/>
    </source>
</evidence>
<evidence type="ECO:0000256" key="3">
    <source>
        <dbReference type="ARBA" id="ARBA00022475"/>
    </source>
</evidence>
<sequence>MLKAWFAIPLWQRVVAALLLGVVLGLFWGPEAESIKWIGDFFIKAIKMLVVPLIFFSLVSGVAAIGDLRKLGAVGGRAILLFVVTGQISVWLGLALGTGAVNLGLFPSREALGTPEVATPEPNETTPVDMILSIVPDSPVQVMADVAVLPLIVFSLLLGIGILMAKEDGLPVQKVFDSGAIIMQKVTMIVMELTPFGVFALMAWVSGTLGVDALKALSWLVLLNYTGCLLIILVMYSAMIKFLAKLPVVDFFRGIVDAIAVSYSTASSNATLPVTLRCAERNLGVRNSVAAFVISLGATINMNGTAMYLGLATLFGAQIFGVDLSWGQYFLISILATLGAIGAAGIPGAGLIMMALVFGAVGVPLETIAFVAGVDRIMDMMRTTTNVSGDAAVATTVASMTGDIDREEMISADDV</sequence>
<dbReference type="RefSeq" id="WP_048884905.1">
    <property type="nucleotide sequence ID" value="NZ_CP011310.1"/>
</dbReference>
<feature type="transmembrane region" description="Helical" evidence="7">
    <location>
        <begin position="290"/>
        <end position="317"/>
    </location>
</feature>
<keyword evidence="9" id="KW-1185">Reference proteome</keyword>
<feature type="transmembrane region" description="Helical" evidence="7">
    <location>
        <begin position="352"/>
        <end position="374"/>
    </location>
</feature>
<keyword evidence="3" id="KW-1003">Cell membrane</keyword>
<comment type="subcellular location">
    <subcellularLocation>
        <location evidence="1">Cell membrane</location>
        <topology evidence="1">Multi-pass membrane protein</topology>
    </subcellularLocation>
</comment>
<keyword evidence="6 7" id="KW-0472">Membrane</keyword>
<dbReference type="SUPFAM" id="SSF118215">
    <property type="entry name" value="Proton glutamate symport protein"/>
    <property type="match status" value="1"/>
</dbReference>
<evidence type="ECO:0000256" key="6">
    <source>
        <dbReference type="ARBA" id="ARBA00023136"/>
    </source>
</evidence>
<dbReference type="PANTHER" id="PTHR42865:SF7">
    <property type="entry name" value="PROTON_GLUTAMATE-ASPARTATE SYMPORTER"/>
    <property type="match status" value="1"/>
</dbReference>
<dbReference type="PRINTS" id="PR00173">
    <property type="entry name" value="EDTRNSPORT"/>
</dbReference>
<feature type="transmembrane region" description="Helical" evidence="7">
    <location>
        <begin position="251"/>
        <end position="270"/>
    </location>
</feature>
<evidence type="ECO:0000313" key="8">
    <source>
        <dbReference type="EMBL" id="AKQ41392.1"/>
    </source>
</evidence>
<feature type="transmembrane region" description="Helical" evidence="7">
    <location>
        <begin position="217"/>
        <end position="239"/>
    </location>
</feature>
<protein>
    <submittedName>
        <fullName evidence="8">Glutamate: proton symporter</fullName>
    </submittedName>
</protein>
<feature type="transmembrane region" description="Helical" evidence="7">
    <location>
        <begin position="186"/>
        <end position="205"/>
    </location>
</feature>
<name>A0A0H4V9U3_9SPHN</name>
<dbReference type="Pfam" id="PF00375">
    <property type="entry name" value="SDF"/>
    <property type="match status" value="1"/>
</dbReference>
<gene>
    <name evidence="8" type="ORF">CP97_04100</name>
</gene>
<evidence type="ECO:0000256" key="4">
    <source>
        <dbReference type="ARBA" id="ARBA00022692"/>
    </source>
</evidence>
<reference evidence="9" key="2">
    <citation type="submission" date="2015-04" db="EMBL/GenBank/DDBJ databases">
        <title>The complete genome sequence of Erythrobacter sp. s21-N3.</title>
        <authorList>
            <person name="Zhuang L."/>
            <person name="Liu Y."/>
            <person name="Shao Z."/>
        </authorList>
    </citation>
    <scope>NUCLEOTIDE SEQUENCE [LARGE SCALE GENOMIC DNA]</scope>
    <source>
        <strain evidence="9">s21-N3</strain>
    </source>
</reference>
<evidence type="ECO:0000313" key="9">
    <source>
        <dbReference type="Proteomes" id="UP000059113"/>
    </source>
</evidence>
<evidence type="ECO:0000256" key="5">
    <source>
        <dbReference type="ARBA" id="ARBA00022989"/>
    </source>
</evidence>
<feature type="transmembrane region" description="Helical" evidence="7">
    <location>
        <begin position="146"/>
        <end position="165"/>
    </location>
</feature>
<dbReference type="PATRIC" id="fig|1648404.4.peg.862"/>
<dbReference type="PANTHER" id="PTHR42865">
    <property type="entry name" value="PROTON/GLUTAMATE-ASPARTATE SYMPORTER"/>
    <property type="match status" value="1"/>
</dbReference>
<dbReference type="GO" id="GO:0015293">
    <property type="term" value="F:symporter activity"/>
    <property type="evidence" value="ECO:0007669"/>
    <property type="project" value="UniProtKB-KW"/>
</dbReference>
<accession>A0A0H4V9U3</accession>
<evidence type="ECO:0000256" key="2">
    <source>
        <dbReference type="ARBA" id="ARBA00022448"/>
    </source>
</evidence>
<feature type="transmembrane region" description="Helical" evidence="7">
    <location>
        <begin position="78"/>
        <end position="101"/>
    </location>
</feature>
<dbReference type="EMBL" id="CP011310">
    <property type="protein sequence ID" value="AKQ41392.1"/>
    <property type="molecule type" value="Genomic_DNA"/>
</dbReference>
<dbReference type="AlphaFoldDB" id="A0A0H4V9U3"/>
<dbReference type="KEGG" id="ery:CP97_04100"/>
<dbReference type="GO" id="GO:0006835">
    <property type="term" value="P:dicarboxylic acid transport"/>
    <property type="evidence" value="ECO:0007669"/>
    <property type="project" value="TreeGrafter"/>
</dbReference>
<proteinExistence type="predicted"/>
<evidence type="ECO:0000256" key="7">
    <source>
        <dbReference type="SAM" id="Phobius"/>
    </source>
</evidence>
<feature type="transmembrane region" description="Helical" evidence="7">
    <location>
        <begin position="42"/>
        <end position="66"/>
    </location>
</feature>
<dbReference type="Gene3D" id="1.10.3860.10">
    <property type="entry name" value="Sodium:dicarboxylate symporter"/>
    <property type="match status" value="1"/>
</dbReference>
<dbReference type="InterPro" id="IPR036458">
    <property type="entry name" value="Na:dicarbo_symporter_sf"/>
</dbReference>